<keyword evidence="2" id="KW-0378">Hydrolase</keyword>
<proteinExistence type="predicted"/>
<feature type="region of interest" description="Disordered" evidence="1">
    <location>
        <begin position="1"/>
        <end position="22"/>
    </location>
</feature>
<evidence type="ECO:0000313" key="2">
    <source>
        <dbReference type="EMBL" id="MDN4174745.1"/>
    </source>
</evidence>
<keyword evidence="3" id="KW-1185">Reference proteome</keyword>
<feature type="region of interest" description="Disordered" evidence="1">
    <location>
        <begin position="147"/>
        <end position="170"/>
    </location>
</feature>
<dbReference type="EC" id="3.5.1.28" evidence="2"/>
<reference evidence="2" key="1">
    <citation type="submission" date="2023-06" db="EMBL/GenBank/DDBJ databases">
        <title>Draft genome sequence of Nocardioides sp. SOB77.</title>
        <authorList>
            <person name="Zhang G."/>
        </authorList>
    </citation>
    <scope>NUCLEOTIDE SEQUENCE</scope>
    <source>
        <strain evidence="2">SOB77</strain>
    </source>
</reference>
<dbReference type="RefSeq" id="WP_300953839.1">
    <property type="nucleotide sequence ID" value="NZ_JAUHJQ010000008.1"/>
</dbReference>
<dbReference type="InterPro" id="IPR036505">
    <property type="entry name" value="Amidase/PGRP_sf"/>
</dbReference>
<evidence type="ECO:0000256" key="1">
    <source>
        <dbReference type="SAM" id="MobiDB-lite"/>
    </source>
</evidence>
<accession>A0ABT8FJN5</accession>
<organism evidence="2 3">
    <name type="scientific">Nocardioides oceani</name>
    <dbReference type="NCBI Taxonomy" id="3058369"/>
    <lineage>
        <taxon>Bacteria</taxon>
        <taxon>Bacillati</taxon>
        <taxon>Actinomycetota</taxon>
        <taxon>Actinomycetes</taxon>
        <taxon>Propionibacteriales</taxon>
        <taxon>Nocardioidaceae</taxon>
        <taxon>Nocardioides</taxon>
    </lineage>
</organism>
<dbReference type="Gene3D" id="3.40.80.10">
    <property type="entry name" value="Peptidoglycan recognition protein-like"/>
    <property type="match status" value="1"/>
</dbReference>
<name>A0ABT8FJN5_9ACTN</name>
<sequence length="253" mass="27905">MAYLDDHPNRHLAQQRPRRDEPSGVIVVHTAESALDAIGEDTGAEGVARYISERTTYGSYHRLADSDSVVAVARFEMTTYGDGTGSNDHAIHVSFACRAADWPTMSAERREAFIRNGASAAAEAARWLLLEHGITVPARRITRPQSDQRVPGFIPHGDRDPGRRTDPGPAFPWDHFLTTYADLMEDDDMPKYRDWDDADKKALANDIADAVLARDVDPDKPKLSVRQALRQAANAPGLIRSLGRATGHDVDPK</sequence>
<protein>
    <submittedName>
        <fullName evidence="2">N-acetylmuramoyl-L-alanine amidase</fullName>
        <ecNumber evidence="2">3.5.1.28</ecNumber>
    </submittedName>
</protein>
<comment type="caution">
    <text evidence="2">The sequence shown here is derived from an EMBL/GenBank/DDBJ whole genome shotgun (WGS) entry which is preliminary data.</text>
</comment>
<dbReference type="SUPFAM" id="SSF55846">
    <property type="entry name" value="N-acetylmuramoyl-L-alanine amidase-like"/>
    <property type="match status" value="1"/>
</dbReference>
<evidence type="ECO:0000313" key="3">
    <source>
        <dbReference type="Proteomes" id="UP001168620"/>
    </source>
</evidence>
<feature type="compositionally biased region" description="Basic and acidic residues" evidence="1">
    <location>
        <begin position="156"/>
        <end position="166"/>
    </location>
</feature>
<dbReference type="GO" id="GO:0008745">
    <property type="term" value="F:N-acetylmuramoyl-L-alanine amidase activity"/>
    <property type="evidence" value="ECO:0007669"/>
    <property type="project" value="UniProtKB-EC"/>
</dbReference>
<dbReference type="EMBL" id="JAUHJQ010000008">
    <property type="protein sequence ID" value="MDN4174745.1"/>
    <property type="molecule type" value="Genomic_DNA"/>
</dbReference>
<gene>
    <name evidence="2" type="ORF">QWY28_17420</name>
</gene>
<dbReference type="Proteomes" id="UP001168620">
    <property type="component" value="Unassembled WGS sequence"/>
</dbReference>